<reference evidence="1 2" key="1">
    <citation type="submission" date="2020-12" db="EMBL/GenBank/DDBJ databases">
        <title>Sphingomonas sp.</title>
        <authorList>
            <person name="Kim M.K."/>
        </authorList>
    </citation>
    <scope>NUCLEOTIDE SEQUENCE [LARGE SCALE GENOMIC DNA]</scope>
    <source>
        <strain evidence="1 2">BT552</strain>
    </source>
</reference>
<sequence length="79" mass="9050">MPPLPRNCSDHGSDVTVVAKIFVTHNEAKAEALIATLIAEALERWLLDDATFWQRVRYRTRQLRAQARPRGTMGEPRFC</sequence>
<keyword evidence="2" id="KW-1185">Reference proteome</keyword>
<gene>
    <name evidence="1" type="ORF">ILT43_17435</name>
</gene>
<evidence type="ECO:0000313" key="2">
    <source>
        <dbReference type="Proteomes" id="UP000763641"/>
    </source>
</evidence>
<dbReference type="EMBL" id="JAFEMC010000006">
    <property type="protein sequence ID" value="MBM6578168.1"/>
    <property type="molecule type" value="Genomic_DNA"/>
</dbReference>
<evidence type="ECO:0000313" key="1">
    <source>
        <dbReference type="EMBL" id="MBM6578168.1"/>
    </source>
</evidence>
<dbReference type="Proteomes" id="UP000763641">
    <property type="component" value="Unassembled WGS sequence"/>
</dbReference>
<organism evidence="1 2">
    <name type="scientific">Sphingomonas longa</name>
    <dbReference type="NCBI Taxonomy" id="2778730"/>
    <lineage>
        <taxon>Bacteria</taxon>
        <taxon>Pseudomonadati</taxon>
        <taxon>Pseudomonadota</taxon>
        <taxon>Alphaproteobacteria</taxon>
        <taxon>Sphingomonadales</taxon>
        <taxon>Sphingomonadaceae</taxon>
        <taxon>Sphingomonas</taxon>
    </lineage>
</organism>
<protein>
    <submittedName>
        <fullName evidence="1">Uncharacterized protein</fullName>
    </submittedName>
</protein>
<accession>A0ABS2DB47</accession>
<comment type="caution">
    <text evidence="1">The sequence shown here is derived from an EMBL/GenBank/DDBJ whole genome shotgun (WGS) entry which is preliminary data.</text>
</comment>
<dbReference type="RefSeq" id="WP_204200261.1">
    <property type="nucleotide sequence ID" value="NZ_JAFEMC010000006.1"/>
</dbReference>
<name>A0ABS2DB47_9SPHN</name>
<proteinExistence type="predicted"/>